<keyword evidence="1" id="KW-0378">Hydrolase</keyword>
<dbReference type="NCBIfam" id="TIGR00976">
    <property type="entry name" value="CocE_NonD"/>
    <property type="match status" value="1"/>
</dbReference>
<proteinExistence type="predicted"/>
<reference evidence="3 4" key="1">
    <citation type="submission" date="2016-09" db="EMBL/GenBank/DDBJ databases">
        <title>Rhizobium sp. nov., a novel species isolated from the rice rhizosphere.</title>
        <authorList>
            <person name="Zhao J."/>
            <person name="Zhang X."/>
        </authorList>
    </citation>
    <scope>NUCLEOTIDE SEQUENCE [LARGE SCALE GENOMIC DNA]</scope>
    <source>
        <strain evidence="3 4">1.7048</strain>
    </source>
</reference>
<dbReference type="PANTHER" id="PTHR43056:SF10">
    <property type="entry name" value="COCE_NOND FAMILY, PUTATIVE (AFU_ORTHOLOGUE AFUA_7G00600)-RELATED"/>
    <property type="match status" value="1"/>
</dbReference>
<dbReference type="InterPro" id="IPR013736">
    <property type="entry name" value="Xaa-Pro_dipept_C"/>
</dbReference>
<dbReference type="Gene3D" id="1.10.3020.10">
    <property type="entry name" value="alpha-amino acid ester hydrolase ( Helical cap domain)"/>
    <property type="match status" value="1"/>
</dbReference>
<dbReference type="Pfam" id="PF02129">
    <property type="entry name" value="Peptidase_S15"/>
    <property type="match status" value="1"/>
</dbReference>
<accession>A0A1Q9AZV3</accession>
<dbReference type="InterPro" id="IPR000383">
    <property type="entry name" value="Xaa-Pro-like_dom"/>
</dbReference>
<keyword evidence="4" id="KW-1185">Reference proteome</keyword>
<dbReference type="OrthoDB" id="9806163at2"/>
<dbReference type="SUPFAM" id="SSF49785">
    <property type="entry name" value="Galactose-binding domain-like"/>
    <property type="match status" value="1"/>
</dbReference>
<evidence type="ECO:0000256" key="1">
    <source>
        <dbReference type="ARBA" id="ARBA00022801"/>
    </source>
</evidence>
<dbReference type="Gene3D" id="2.60.120.260">
    <property type="entry name" value="Galactose-binding domain-like"/>
    <property type="match status" value="1"/>
</dbReference>
<evidence type="ECO:0000259" key="2">
    <source>
        <dbReference type="SMART" id="SM00939"/>
    </source>
</evidence>
<gene>
    <name evidence="3" type="ORF">BJF93_20970</name>
</gene>
<dbReference type="InterPro" id="IPR029058">
    <property type="entry name" value="AB_hydrolase_fold"/>
</dbReference>
<dbReference type="AlphaFoldDB" id="A0A1Q9AZV3"/>
<dbReference type="Gene3D" id="3.40.50.1820">
    <property type="entry name" value="alpha/beta hydrolase"/>
    <property type="match status" value="1"/>
</dbReference>
<evidence type="ECO:0000313" key="4">
    <source>
        <dbReference type="Proteomes" id="UP000186364"/>
    </source>
</evidence>
<organism evidence="3 4">
    <name type="scientific">Xaviernesmea oryzae</name>
    <dbReference type="NCBI Taxonomy" id="464029"/>
    <lineage>
        <taxon>Bacteria</taxon>
        <taxon>Pseudomonadati</taxon>
        <taxon>Pseudomonadota</taxon>
        <taxon>Alphaproteobacteria</taxon>
        <taxon>Hyphomicrobiales</taxon>
        <taxon>Rhizobiaceae</taxon>
        <taxon>Rhizobium/Agrobacterium group</taxon>
        <taxon>Xaviernesmea</taxon>
    </lineage>
</organism>
<feature type="domain" description="Xaa-Pro dipeptidyl-peptidase C-terminal" evidence="2">
    <location>
        <begin position="286"/>
        <end position="544"/>
    </location>
</feature>
<dbReference type="GO" id="GO:0008239">
    <property type="term" value="F:dipeptidyl-peptidase activity"/>
    <property type="evidence" value="ECO:0007669"/>
    <property type="project" value="InterPro"/>
</dbReference>
<name>A0A1Q9AZV3_9HYPH</name>
<comment type="caution">
    <text evidence="3">The sequence shown here is derived from an EMBL/GenBank/DDBJ whole genome shotgun (WGS) entry which is preliminary data.</text>
</comment>
<dbReference type="Proteomes" id="UP000186364">
    <property type="component" value="Unassembled WGS sequence"/>
</dbReference>
<dbReference type="SMART" id="SM00939">
    <property type="entry name" value="PepX_C"/>
    <property type="match status" value="1"/>
</dbReference>
<evidence type="ECO:0000313" key="3">
    <source>
        <dbReference type="EMBL" id="OLP61258.1"/>
    </source>
</evidence>
<sequence length="666" mass="73971">MSARGFSVIENEWIRLKDGTRLAARIWMPDNAGADPVPAVLEYLPYRKQGGTSLRDESTYPVFAAAGIAGVRVDIRGSGESEGVIDGEYTPRELSDGCELVEWIAAQPWSNGKVGMMGISWGGFNCLQVAALKPPALKAVISIASTVDRYNDDIHYKDGTHLSAQLSWAATMLGYQSRSPDPALVGDVWRAMWLERLEGEPFFLEEWLSHPHRDGFWRHGSICEDFAGFPVPALVIAGWADGYRNTPIKAIEGLGPKAKAMIGPWVHKYPHFAWPKPRADFHAEAIAWWNRWLRDEETGAENLRQMRAYILDGPRPALRREVEPGFWVAKETWQAPEMQSFYVGPHGRLEEGLPVPHPQPHLTFLRSPLDTGTQSGEWFTLKPDAEMAGDQRLDDAGSLTFDTEPVAEGVAYLGRPEVTVTVTPHAPVANLIVRLVDLHPDGAATRITFGVLNLCHRDGNAAPKPLIAGEPVALRLVLDACGYRLGEGHRLRIALSTSYWPMILPPPDDAGLTIDVATLGLAMPLLGQAERIHVPEPENPDPLPHYIELAPGRTDRRVERDLATGTTRYFITEDTGLFRHPDTGLATRDLREECWSITSGDPLSMTGVSTWTCITEREGWQARTVSTSRLACTREDWLTSAEVKAFENGTEIFTKTFEKRIPRDLM</sequence>
<protein>
    <submittedName>
        <fullName evidence="3">Peptidase</fullName>
    </submittedName>
</protein>
<dbReference type="Pfam" id="PF08530">
    <property type="entry name" value="PepX_C"/>
    <property type="match status" value="1"/>
</dbReference>
<dbReference type="RefSeq" id="WP_075626647.1">
    <property type="nucleotide sequence ID" value="NZ_FOAM01000009.1"/>
</dbReference>
<dbReference type="EMBL" id="MKIP01000033">
    <property type="protein sequence ID" value="OLP61258.1"/>
    <property type="molecule type" value="Genomic_DNA"/>
</dbReference>
<dbReference type="InterPro" id="IPR050585">
    <property type="entry name" value="Xaa-Pro_dipeptidyl-ppase/CocE"/>
</dbReference>
<dbReference type="SUPFAM" id="SSF53474">
    <property type="entry name" value="alpha/beta-Hydrolases"/>
    <property type="match status" value="1"/>
</dbReference>
<dbReference type="InterPro" id="IPR008979">
    <property type="entry name" value="Galactose-bd-like_sf"/>
</dbReference>
<dbReference type="PANTHER" id="PTHR43056">
    <property type="entry name" value="PEPTIDASE S9 PROLYL OLIGOPEPTIDASE"/>
    <property type="match status" value="1"/>
</dbReference>
<dbReference type="InterPro" id="IPR005674">
    <property type="entry name" value="CocE/Ser_esterase"/>
</dbReference>